<evidence type="ECO:0000259" key="2">
    <source>
        <dbReference type="Pfam" id="PF12146"/>
    </source>
</evidence>
<evidence type="ECO:0000256" key="1">
    <source>
        <dbReference type="ARBA" id="ARBA00022801"/>
    </source>
</evidence>
<gene>
    <name evidence="3" type="ORF">LAX5112_04350</name>
</gene>
<feature type="domain" description="Serine aminopeptidase S33" evidence="2">
    <location>
        <begin position="88"/>
        <end position="186"/>
    </location>
</feature>
<dbReference type="SUPFAM" id="SSF53474">
    <property type="entry name" value="alpha/beta-Hydrolases"/>
    <property type="match status" value="1"/>
</dbReference>
<proteinExistence type="predicted"/>
<dbReference type="GO" id="GO:0052689">
    <property type="term" value="F:carboxylic ester hydrolase activity"/>
    <property type="evidence" value="ECO:0007669"/>
    <property type="project" value="UniProtKB-ARBA"/>
</dbReference>
<reference evidence="4" key="1">
    <citation type="submission" date="2015-07" db="EMBL/GenBank/DDBJ databases">
        <authorList>
            <person name="Rodrigo-Torres Lidia"/>
            <person name="Arahal R.David."/>
        </authorList>
    </citation>
    <scope>NUCLEOTIDE SEQUENCE [LARGE SCALE GENOMIC DNA]</scope>
    <source>
        <strain evidence="4">CECT 5112</strain>
    </source>
</reference>
<dbReference type="InterPro" id="IPR022742">
    <property type="entry name" value="Hydrolase_4"/>
</dbReference>
<dbReference type="OrthoDB" id="9798884at2"/>
<dbReference type="EMBL" id="CXWD01000023">
    <property type="protein sequence ID" value="CTQ75761.1"/>
    <property type="molecule type" value="Genomic_DNA"/>
</dbReference>
<evidence type="ECO:0000313" key="4">
    <source>
        <dbReference type="Proteomes" id="UP000053235"/>
    </source>
</evidence>
<dbReference type="Gene3D" id="3.40.50.1820">
    <property type="entry name" value="alpha/beta hydrolase"/>
    <property type="match status" value="1"/>
</dbReference>
<sequence length="291" mass="33225">MFGNMVSDMMVKPHQSPMFDNPAFYGLDYEQVEFKTSDEITLRGWLIKGSTDKVIVQSHFGVQCNRAGYCPKGKGIIKPWKSNISFLRQAKYLAENGYSVLMYDLRGHGQSETGPIPWVTWGPEEAKDVIAAVDYIMARDEYKNANIGLLSICMGAASTTYAYGLDHGLADRPNIKAMIAVQPLLYDYFLDAFGMPSFLRRAGGKVTKDRIGYELGERSFLDDTHKVNVPTLVVQNQNDPWTNLDMVNKYYDGLTCEKDMMWLDIEKNRFAAYDYLGREPEKIMGWFERYL</sequence>
<dbReference type="AlphaFoldDB" id="A0A0M7AML7"/>
<dbReference type="Pfam" id="PF12146">
    <property type="entry name" value="Hydrolase_4"/>
    <property type="match status" value="1"/>
</dbReference>
<dbReference type="PANTHER" id="PTHR22946">
    <property type="entry name" value="DIENELACTONE HYDROLASE DOMAIN-CONTAINING PROTEIN-RELATED"/>
    <property type="match status" value="1"/>
</dbReference>
<dbReference type="PANTHER" id="PTHR22946:SF9">
    <property type="entry name" value="POLYKETIDE TRANSFERASE AF380"/>
    <property type="match status" value="1"/>
</dbReference>
<keyword evidence="1" id="KW-0378">Hydrolase</keyword>
<organism evidence="3 4">
    <name type="scientific">Roseibium alexandrii</name>
    <dbReference type="NCBI Taxonomy" id="388408"/>
    <lineage>
        <taxon>Bacteria</taxon>
        <taxon>Pseudomonadati</taxon>
        <taxon>Pseudomonadota</taxon>
        <taxon>Alphaproteobacteria</taxon>
        <taxon>Hyphomicrobiales</taxon>
        <taxon>Stappiaceae</taxon>
        <taxon>Roseibium</taxon>
    </lineage>
</organism>
<dbReference type="InterPro" id="IPR050261">
    <property type="entry name" value="FrsA_esterase"/>
</dbReference>
<name>A0A0M7AML7_9HYPH</name>
<dbReference type="Proteomes" id="UP000053235">
    <property type="component" value="Unassembled WGS sequence"/>
</dbReference>
<accession>A0A0M7AML7</accession>
<dbReference type="InterPro" id="IPR029058">
    <property type="entry name" value="AB_hydrolase_fold"/>
</dbReference>
<keyword evidence="4" id="KW-1185">Reference proteome</keyword>
<dbReference type="STRING" id="388408.LAX5112_04350"/>
<protein>
    <submittedName>
        <fullName evidence="3">3-oxoadipate enol-lactonase</fullName>
    </submittedName>
</protein>
<evidence type="ECO:0000313" key="3">
    <source>
        <dbReference type="EMBL" id="CTQ75761.1"/>
    </source>
</evidence>